<dbReference type="PANTHER" id="PTHR33734">
    <property type="entry name" value="LYSM DOMAIN-CONTAINING GPI-ANCHORED PROTEIN 2"/>
    <property type="match status" value="1"/>
</dbReference>
<dbReference type="Pfam" id="PF01476">
    <property type="entry name" value="LysM"/>
    <property type="match status" value="2"/>
</dbReference>
<proteinExistence type="predicted"/>
<reference evidence="5" key="1">
    <citation type="submission" date="2017-01" db="EMBL/GenBank/DDBJ databases">
        <authorList>
            <person name="Varghese N."/>
            <person name="Submissions S."/>
        </authorList>
    </citation>
    <scope>NUCLEOTIDE SEQUENCE [LARGE SCALE GENOMIC DNA]</scope>
    <source>
        <strain evidence="5">DSM 21054</strain>
    </source>
</reference>
<dbReference type="EMBL" id="FTOR01000014">
    <property type="protein sequence ID" value="SIT33901.1"/>
    <property type="molecule type" value="Genomic_DNA"/>
</dbReference>
<dbReference type="SMART" id="SM00257">
    <property type="entry name" value="LysM"/>
    <property type="match status" value="2"/>
</dbReference>
<dbReference type="STRING" id="477680.SAMN05421788_1144"/>
<dbReference type="SUPFAM" id="SSF54106">
    <property type="entry name" value="LysM domain"/>
    <property type="match status" value="2"/>
</dbReference>
<evidence type="ECO:0000259" key="3">
    <source>
        <dbReference type="PROSITE" id="PS51782"/>
    </source>
</evidence>
<feature type="domain" description="LysM" evidence="3">
    <location>
        <begin position="25"/>
        <end position="69"/>
    </location>
</feature>
<feature type="signal peptide" evidence="2">
    <location>
        <begin position="1"/>
        <end position="20"/>
    </location>
</feature>
<feature type="compositionally biased region" description="Pro residues" evidence="1">
    <location>
        <begin position="164"/>
        <end position="179"/>
    </location>
</feature>
<name>A0A173MLZ4_9BACT</name>
<dbReference type="Proteomes" id="UP000186917">
    <property type="component" value="Unassembled WGS sequence"/>
</dbReference>
<gene>
    <name evidence="4" type="ORF">SAMN05421788_1144</name>
</gene>
<dbReference type="Gene3D" id="3.10.350.10">
    <property type="entry name" value="LysM domain"/>
    <property type="match status" value="2"/>
</dbReference>
<dbReference type="CDD" id="cd00118">
    <property type="entry name" value="LysM"/>
    <property type="match status" value="2"/>
</dbReference>
<evidence type="ECO:0000256" key="2">
    <source>
        <dbReference type="SAM" id="SignalP"/>
    </source>
</evidence>
<feature type="chain" id="PRO_5030023155" evidence="2">
    <location>
        <begin position="21"/>
        <end position="330"/>
    </location>
</feature>
<sequence length="330" mass="34750">MNRIVVLISLGMFVSGVVNAQTKFTTHTITAGETLSGLSAKYKTTVGDIMRLNGMNSNSKLAIGQKIKIPAAGTSVPKPATPAATTPAQAPQQVAPASNGAATVHVVQQGETLYRIATKYHVKVDQVKGWNSLASDNVSVGQKLYINGQAPAGGGEVAVQQPQPTAPKPQPVQPQPAQQPPVQQAAPTEAPAAQTPEAQAPKPVVDTKPVVKEEVVIDPSKVGPKGYFEPLFGKDVAGRSLETASGAAMTFKTSSGWNDKKYYILMNDIAPGSIVKITAPASNKTIYAKVLWNMGTLKENEGLTYRISNAAADALGVTELKFQITVAYYD</sequence>
<dbReference type="AlphaFoldDB" id="A0A173MLZ4"/>
<feature type="compositionally biased region" description="Low complexity" evidence="1">
    <location>
        <begin position="180"/>
        <end position="206"/>
    </location>
</feature>
<dbReference type="PANTHER" id="PTHR33734:SF22">
    <property type="entry name" value="MEMBRANE-BOUND LYTIC MUREIN TRANSGLYCOSYLASE D"/>
    <property type="match status" value="1"/>
</dbReference>
<dbReference type="InterPro" id="IPR018392">
    <property type="entry name" value="LysM"/>
</dbReference>
<dbReference type="PROSITE" id="PS51782">
    <property type="entry name" value="LYSM"/>
    <property type="match status" value="2"/>
</dbReference>
<evidence type="ECO:0000313" key="4">
    <source>
        <dbReference type="EMBL" id="SIT33901.1"/>
    </source>
</evidence>
<dbReference type="InterPro" id="IPR036779">
    <property type="entry name" value="LysM_dom_sf"/>
</dbReference>
<feature type="region of interest" description="Disordered" evidence="1">
    <location>
        <begin position="152"/>
        <end position="206"/>
    </location>
</feature>
<keyword evidence="2" id="KW-0732">Signal</keyword>
<evidence type="ECO:0000313" key="5">
    <source>
        <dbReference type="Proteomes" id="UP000186917"/>
    </source>
</evidence>
<dbReference type="KEGG" id="fln:FLA_4462"/>
<evidence type="ECO:0000256" key="1">
    <source>
        <dbReference type="SAM" id="MobiDB-lite"/>
    </source>
</evidence>
<accession>A0A173MLZ4</accession>
<protein>
    <submittedName>
        <fullName evidence="4">LysM repeat-containing protein</fullName>
    </submittedName>
</protein>
<organism evidence="4 5">
    <name type="scientific">Filimonas lacunae</name>
    <dbReference type="NCBI Taxonomy" id="477680"/>
    <lineage>
        <taxon>Bacteria</taxon>
        <taxon>Pseudomonadati</taxon>
        <taxon>Bacteroidota</taxon>
        <taxon>Chitinophagia</taxon>
        <taxon>Chitinophagales</taxon>
        <taxon>Chitinophagaceae</taxon>
        <taxon>Filimonas</taxon>
    </lineage>
</organism>
<keyword evidence="5" id="KW-1185">Reference proteome</keyword>
<feature type="domain" description="LysM" evidence="3">
    <location>
        <begin position="103"/>
        <end position="146"/>
    </location>
</feature>